<accession>A0A0H3MRH5</accession>
<sequence length="114" mass="12465">MLNPIQNWFTSYGALAAGVATPQQTDQVARILAEVECHFIITEHSGHTDEQDDALTRIAEAMAASVFEFMSRVYQQFPRCHPLYGAGPVKAVVDDVNAILLTGRQFTLTSAGPQ</sequence>
<dbReference type="HOGENOM" id="CLU_2118358_0_0_11"/>
<evidence type="ECO:0000313" key="1">
    <source>
        <dbReference type="EMBL" id="CAR72012.1"/>
    </source>
</evidence>
<dbReference type="EMBL" id="FM211192">
    <property type="protein sequence ID" value="CAR72012.1"/>
    <property type="molecule type" value="Genomic_DNA"/>
</dbReference>
<dbReference type="KEGG" id="mlb:MLBr01915"/>
<evidence type="ECO:0000313" key="2">
    <source>
        <dbReference type="Proteomes" id="UP000006900"/>
    </source>
</evidence>
<name>A0A0H3MRH5_MYCLB</name>
<gene>
    <name evidence="1" type="ordered locus">MLBr01915</name>
</gene>
<organism evidence="1 2">
    <name type="scientific">Mycobacterium leprae (strain Br4923)</name>
    <dbReference type="NCBI Taxonomy" id="561304"/>
    <lineage>
        <taxon>Bacteria</taxon>
        <taxon>Bacillati</taxon>
        <taxon>Actinomycetota</taxon>
        <taxon>Actinomycetes</taxon>
        <taxon>Mycobacteriales</taxon>
        <taxon>Mycobacteriaceae</taxon>
        <taxon>Mycobacterium</taxon>
    </lineage>
</organism>
<dbReference type="AlphaFoldDB" id="A0A0H3MRH5"/>
<reference evidence="1 2" key="1">
    <citation type="journal article" date="2009" name="Nat. Genet.">
        <title>Comparative genomic and phylogeographic analysis of Mycobacterium leprae.</title>
        <authorList>
            <person name="Monot M."/>
            <person name="Honore N."/>
            <person name="Garnier T."/>
            <person name="Zidane N."/>
            <person name="Sherafi D."/>
            <person name="Paniz-Mondolfi A."/>
            <person name="Matsuoka M."/>
            <person name="Taylor G.M."/>
            <person name="Donoghue H.D."/>
            <person name="Bouwman A."/>
            <person name="Mays S."/>
            <person name="Watson C."/>
            <person name="Lockwood D."/>
            <person name="Khamispour A."/>
            <person name="Dowlati Y."/>
            <person name="Jianping S."/>
            <person name="Rea T.H."/>
            <person name="Vera-Cabrera L."/>
            <person name="Stefani M.M."/>
            <person name="Banu S."/>
            <person name="Macdonald M."/>
            <person name="Sapkota B.R."/>
            <person name="Spencer J.S."/>
            <person name="Thomas J."/>
            <person name="Harshman K."/>
            <person name="Singh P."/>
            <person name="Busso P."/>
            <person name="Gattiker A."/>
            <person name="Rougemont J."/>
            <person name="Brennan P.J."/>
            <person name="Cole S.T."/>
        </authorList>
    </citation>
    <scope>NUCLEOTIDE SEQUENCE [LARGE SCALE GENOMIC DNA]</scope>
    <source>
        <strain evidence="2">Br4923</strain>
    </source>
</reference>
<dbReference type="Proteomes" id="UP000006900">
    <property type="component" value="Chromosome"/>
</dbReference>
<proteinExistence type="predicted"/>
<dbReference type="Gene3D" id="3.40.50.1220">
    <property type="entry name" value="TPP-binding domain"/>
    <property type="match status" value="1"/>
</dbReference>
<protein>
    <submittedName>
        <fullName evidence="1">Uncharacterized protein</fullName>
    </submittedName>
</protein>